<proteinExistence type="predicted"/>
<accession>A0A8X6FH15</accession>
<gene>
    <name evidence="1" type="ORF">TNCT_186431</name>
</gene>
<comment type="caution">
    <text evidence="1">The sequence shown here is derived from an EMBL/GenBank/DDBJ whole genome shotgun (WGS) entry which is preliminary data.</text>
</comment>
<dbReference type="AlphaFoldDB" id="A0A8X6FH15"/>
<dbReference type="Proteomes" id="UP000887116">
    <property type="component" value="Unassembled WGS sequence"/>
</dbReference>
<protein>
    <submittedName>
        <fullName evidence="1">Uncharacterized protein</fullName>
    </submittedName>
</protein>
<organism evidence="1 2">
    <name type="scientific">Trichonephila clavata</name>
    <name type="common">Joro spider</name>
    <name type="synonym">Nephila clavata</name>
    <dbReference type="NCBI Taxonomy" id="2740835"/>
    <lineage>
        <taxon>Eukaryota</taxon>
        <taxon>Metazoa</taxon>
        <taxon>Ecdysozoa</taxon>
        <taxon>Arthropoda</taxon>
        <taxon>Chelicerata</taxon>
        <taxon>Arachnida</taxon>
        <taxon>Araneae</taxon>
        <taxon>Araneomorphae</taxon>
        <taxon>Entelegynae</taxon>
        <taxon>Araneoidea</taxon>
        <taxon>Nephilidae</taxon>
        <taxon>Trichonephila</taxon>
    </lineage>
</organism>
<dbReference type="EMBL" id="BMAO01022064">
    <property type="protein sequence ID" value="GFQ79392.1"/>
    <property type="molecule type" value="Genomic_DNA"/>
</dbReference>
<name>A0A8X6FH15_TRICU</name>
<evidence type="ECO:0000313" key="2">
    <source>
        <dbReference type="Proteomes" id="UP000887116"/>
    </source>
</evidence>
<evidence type="ECO:0000313" key="1">
    <source>
        <dbReference type="EMBL" id="GFQ79392.1"/>
    </source>
</evidence>
<keyword evidence="2" id="KW-1185">Reference proteome</keyword>
<reference evidence="1" key="1">
    <citation type="submission" date="2020-07" db="EMBL/GenBank/DDBJ databases">
        <title>Multicomponent nature underlies the extraordinary mechanical properties of spider dragline silk.</title>
        <authorList>
            <person name="Kono N."/>
            <person name="Nakamura H."/>
            <person name="Mori M."/>
            <person name="Yoshida Y."/>
            <person name="Ohtoshi R."/>
            <person name="Malay A.D."/>
            <person name="Moran D.A.P."/>
            <person name="Tomita M."/>
            <person name="Numata K."/>
            <person name="Arakawa K."/>
        </authorList>
    </citation>
    <scope>NUCLEOTIDE SEQUENCE</scope>
</reference>
<sequence>MHAIEGNRLGINAHRATIIEQEQNPQRIELLLKYGRGGIFSDLLERITLNIQEIKKVSALSSEYSNACSRPEWEITEQNSSDVINNLLENQ</sequence>